<reference evidence="1" key="3">
    <citation type="submission" date="2022-06" db="UniProtKB">
        <authorList>
            <consortium name="EnsemblPlants"/>
        </authorList>
    </citation>
    <scope>IDENTIFICATION</scope>
</reference>
<organism evidence="1 2">
    <name type="scientific">Triticum urartu</name>
    <name type="common">Red wild einkorn</name>
    <name type="synonym">Crithodium urartu</name>
    <dbReference type="NCBI Taxonomy" id="4572"/>
    <lineage>
        <taxon>Eukaryota</taxon>
        <taxon>Viridiplantae</taxon>
        <taxon>Streptophyta</taxon>
        <taxon>Embryophyta</taxon>
        <taxon>Tracheophyta</taxon>
        <taxon>Spermatophyta</taxon>
        <taxon>Magnoliopsida</taxon>
        <taxon>Liliopsida</taxon>
        <taxon>Poales</taxon>
        <taxon>Poaceae</taxon>
        <taxon>BOP clade</taxon>
        <taxon>Pooideae</taxon>
        <taxon>Triticodae</taxon>
        <taxon>Triticeae</taxon>
        <taxon>Triticinae</taxon>
        <taxon>Triticum</taxon>
    </lineage>
</organism>
<dbReference type="AlphaFoldDB" id="A0A8R7PKV9"/>
<dbReference type="Gramene" id="TuG1812G0200005645.01.T01">
    <property type="protein sequence ID" value="TuG1812G0200005645.01.T01"/>
    <property type="gene ID" value="TuG1812G0200005645.01"/>
</dbReference>
<sequence length="64" mass="7621">MLYHPMDSSFLDFILFSSSGMEWHVGSYPPWAHRPGYIVSQDIGNTKEMFKLENVLQWDEERRL</sequence>
<dbReference type="Proteomes" id="UP000015106">
    <property type="component" value="Chromosome 2"/>
</dbReference>
<protein>
    <submittedName>
        <fullName evidence="1">Uncharacterized protein</fullName>
    </submittedName>
</protein>
<proteinExistence type="predicted"/>
<evidence type="ECO:0000313" key="2">
    <source>
        <dbReference type="Proteomes" id="UP000015106"/>
    </source>
</evidence>
<evidence type="ECO:0000313" key="1">
    <source>
        <dbReference type="EnsemblPlants" id="TuG1812G0200005645.01.T01"/>
    </source>
</evidence>
<reference evidence="1" key="2">
    <citation type="submission" date="2018-03" db="EMBL/GenBank/DDBJ databases">
        <title>The Triticum urartu genome reveals the dynamic nature of wheat genome evolution.</title>
        <authorList>
            <person name="Ling H."/>
            <person name="Ma B."/>
            <person name="Shi X."/>
            <person name="Liu H."/>
            <person name="Dong L."/>
            <person name="Sun H."/>
            <person name="Cao Y."/>
            <person name="Gao Q."/>
            <person name="Zheng S."/>
            <person name="Li Y."/>
            <person name="Yu Y."/>
            <person name="Du H."/>
            <person name="Qi M."/>
            <person name="Li Y."/>
            <person name="Yu H."/>
            <person name="Cui Y."/>
            <person name="Wang N."/>
            <person name="Chen C."/>
            <person name="Wu H."/>
            <person name="Zhao Y."/>
            <person name="Zhang J."/>
            <person name="Li Y."/>
            <person name="Zhou W."/>
            <person name="Zhang B."/>
            <person name="Hu W."/>
            <person name="Eijk M."/>
            <person name="Tang J."/>
            <person name="Witsenboer H."/>
            <person name="Zhao S."/>
            <person name="Li Z."/>
            <person name="Zhang A."/>
            <person name="Wang D."/>
            <person name="Liang C."/>
        </authorList>
    </citation>
    <scope>NUCLEOTIDE SEQUENCE [LARGE SCALE GENOMIC DNA]</scope>
    <source>
        <strain evidence="1">cv. G1812</strain>
    </source>
</reference>
<name>A0A8R7PKV9_TRIUA</name>
<accession>A0A8R7PKV9</accession>
<keyword evidence="2" id="KW-1185">Reference proteome</keyword>
<dbReference type="EnsemblPlants" id="TuG1812G0200005645.01.T01">
    <property type="protein sequence ID" value="TuG1812G0200005645.01.T01"/>
    <property type="gene ID" value="TuG1812G0200005645.01"/>
</dbReference>
<reference evidence="2" key="1">
    <citation type="journal article" date="2013" name="Nature">
        <title>Draft genome of the wheat A-genome progenitor Triticum urartu.</title>
        <authorList>
            <person name="Ling H.Q."/>
            <person name="Zhao S."/>
            <person name="Liu D."/>
            <person name="Wang J."/>
            <person name="Sun H."/>
            <person name="Zhang C."/>
            <person name="Fan H."/>
            <person name="Li D."/>
            <person name="Dong L."/>
            <person name="Tao Y."/>
            <person name="Gao C."/>
            <person name="Wu H."/>
            <person name="Li Y."/>
            <person name="Cui Y."/>
            <person name="Guo X."/>
            <person name="Zheng S."/>
            <person name="Wang B."/>
            <person name="Yu K."/>
            <person name="Liang Q."/>
            <person name="Yang W."/>
            <person name="Lou X."/>
            <person name="Chen J."/>
            <person name="Feng M."/>
            <person name="Jian J."/>
            <person name="Zhang X."/>
            <person name="Luo G."/>
            <person name="Jiang Y."/>
            <person name="Liu J."/>
            <person name="Wang Z."/>
            <person name="Sha Y."/>
            <person name="Zhang B."/>
            <person name="Wu H."/>
            <person name="Tang D."/>
            <person name="Shen Q."/>
            <person name="Xue P."/>
            <person name="Zou S."/>
            <person name="Wang X."/>
            <person name="Liu X."/>
            <person name="Wang F."/>
            <person name="Yang Y."/>
            <person name="An X."/>
            <person name="Dong Z."/>
            <person name="Zhang K."/>
            <person name="Zhang X."/>
            <person name="Luo M.C."/>
            <person name="Dvorak J."/>
            <person name="Tong Y."/>
            <person name="Wang J."/>
            <person name="Yang H."/>
            <person name="Li Z."/>
            <person name="Wang D."/>
            <person name="Zhang A."/>
            <person name="Wang J."/>
        </authorList>
    </citation>
    <scope>NUCLEOTIDE SEQUENCE</scope>
    <source>
        <strain evidence="2">cv. G1812</strain>
    </source>
</reference>